<protein>
    <submittedName>
        <fullName evidence="1">Uncharacterized protein</fullName>
    </submittedName>
</protein>
<proteinExistence type="predicted"/>
<name>A0AC60NV70_IXOPE</name>
<dbReference type="Proteomes" id="UP000805193">
    <property type="component" value="Unassembled WGS sequence"/>
</dbReference>
<comment type="caution">
    <text evidence="1">The sequence shown here is derived from an EMBL/GenBank/DDBJ whole genome shotgun (WGS) entry which is preliminary data.</text>
</comment>
<gene>
    <name evidence="1" type="ORF">HPB47_011799</name>
</gene>
<reference evidence="1 2" key="1">
    <citation type="journal article" date="2020" name="Cell">
        <title>Large-Scale Comparative Analyses of Tick Genomes Elucidate Their Genetic Diversity and Vector Capacities.</title>
        <authorList>
            <consortium name="Tick Genome and Microbiome Consortium (TIGMIC)"/>
            <person name="Jia N."/>
            <person name="Wang J."/>
            <person name="Shi W."/>
            <person name="Du L."/>
            <person name="Sun Y."/>
            <person name="Zhan W."/>
            <person name="Jiang J.F."/>
            <person name="Wang Q."/>
            <person name="Zhang B."/>
            <person name="Ji P."/>
            <person name="Bell-Sakyi L."/>
            <person name="Cui X.M."/>
            <person name="Yuan T.T."/>
            <person name="Jiang B.G."/>
            <person name="Yang W.F."/>
            <person name="Lam T.T."/>
            <person name="Chang Q.C."/>
            <person name="Ding S.J."/>
            <person name="Wang X.J."/>
            <person name="Zhu J.G."/>
            <person name="Ruan X.D."/>
            <person name="Zhao L."/>
            <person name="Wei J.T."/>
            <person name="Ye R.Z."/>
            <person name="Que T.C."/>
            <person name="Du C.H."/>
            <person name="Zhou Y.H."/>
            <person name="Cheng J.X."/>
            <person name="Dai P.F."/>
            <person name="Guo W.B."/>
            <person name="Han X.H."/>
            <person name="Huang E.J."/>
            <person name="Li L.F."/>
            <person name="Wei W."/>
            <person name="Gao Y.C."/>
            <person name="Liu J.Z."/>
            <person name="Shao H.Z."/>
            <person name="Wang X."/>
            <person name="Wang C.C."/>
            <person name="Yang T.C."/>
            <person name="Huo Q.B."/>
            <person name="Li W."/>
            <person name="Chen H.Y."/>
            <person name="Chen S.E."/>
            <person name="Zhou L.G."/>
            <person name="Ni X.B."/>
            <person name="Tian J.H."/>
            <person name="Sheng Y."/>
            <person name="Liu T."/>
            <person name="Pan Y.S."/>
            <person name="Xia L.Y."/>
            <person name="Li J."/>
            <person name="Zhao F."/>
            <person name="Cao W.C."/>
        </authorList>
    </citation>
    <scope>NUCLEOTIDE SEQUENCE [LARGE SCALE GENOMIC DNA]</scope>
    <source>
        <strain evidence="1">Iper-2018</strain>
    </source>
</reference>
<evidence type="ECO:0000313" key="1">
    <source>
        <dbReference type="EMBL" id="KAG0411056.1"/>
    </source>
</evidence>
<accession>A0AC60NV70</accession>
<evidence type="ECO:0000313" key="2">
    <source>
        <dbReference type="Proteomes" id="UP000805193"/>
    </source>
</evidence>
<organism evidence="1 2">
    <name type="scientific">Ixodes persulcatus</name>
    <name type="common">Taiga tick</name>
    <dbReference type="NCBI Taxonomy" id="34615"/>
    <lineage>
        <taxon>Eukaryota</taxon>
        <taxon>Metazoa</taxon>
        <taxon>Ecdysozoa</taxon>
        <taxon>Arthropoda</taxon>
        <taxon>Chelicerata</taxon>
        <taxon>Arachnida</taxon>
        <taxon>Acari</taxon>
        <taxon>Parasitiformes</taxon>
        <taxon>Ixodida</taxon>
        <taxon>Ixodoidea</taxon>
        <taxon>Ixodidae</taxon>
        <taxon>Ixodinae</taxon>
        <taxon>Ixodes</taxon>
    </lineage>
</organism>
<keyword evidence="2" id="KW-1185">Reference proteome</keyword>
<sequence length="326" mass="35315">MAYTKRQCDNTSRGFATLCEARQAAARMTSKHGERKLALSGSVPTLARFHLDEHRTGVRLWNNYRAMHSKDPRAAAVLHGLNFSSGADAPDWGLFLLSTPVTDRMAGPVFGTPPPRLSVLFGRVFKAREGWAGVQCEQSTTCKGFCFNHGTCLPSPQDDELPSCLCARGFTGLRCQTSLSQGVAHSDRSAASDSLPNLLGAILIPVVVIVSVAVLLVLAVLIYRKRKRSRPFHHVRMQESSAGTGNVEISNPIYLRGDCEDDAAEALNASFSLDPDKATNFSNPVYDSLYADGAVNGEEKKGLLQGDLQVDYLDSQGPLRGDHPLA</sequence>
<dbReference type="EMBL" id="JABSTQ010011464">
    <property type="protein sequence ID" value="KAG0411056.1"/>
    <property type="molecule type" value="Genomic_DNA"/>
</dbReference>